<accession>A0A438J8S9</accession>
<sequence>MSDEIIAATLTACMRCCLGQLRDGKEVMVPSAPVLPISATIVAYGMEDPWRELEVTKQLRNETIAAFISRAKFDVEEGIIMGLWTETTASSSNPKGKKVVDSINWKGELGVIGA</sequence>
<dbReference type="AlphaFoldDB" id="A0A438J8S9"/>
<evidence type="ECO:0000313" key="2">
    <source>
        <dbReference type="Proteomes" id="UP000288805"/>
    </source>
</evidence>
<comment type="caution">
    <text evidence="1">The sequence shown here is derived from an EMBL/GenBank/DDBJ whole genome shotgun (WGS) entry which is preliminary data.</text>
</comment>
<dbReference type="EMBL" id="QGNW01000056">
    <property type="protein sequence ID" value="RVX05316.1"/>
    <property type="molecule type" value="Genomic_DNA"/>
</dbReference>
<dbReference type="Proteomes" id="UP000288805">
    <property type="component" value="Unassembled WGS sequence"/>
</dbReference>
<gene>
    <name evidence="1" type="ORF">CK203_013664</name>
</gene>
<evidence type="ECO:0000313" key="1">
    <source>
        <dbReference type="EMBL" id="RVX05316.1"/>
    </source>
</evidence>
<proteinExistence type="predicted"/>
<reference evidence="1 2" key="1">
    <citation type="journal article" date="2018" name="PLoS Genet.">
        <title>Population sequencing reveals clonal diversity and ancestral inbreeding in the grapevine cultivar Chardonnay.</title>
        <authorList>
            <person name="Roach M.J."/>
            <person name="Johnson D.L."/>
            <person name="Bohlmann J."/>
            <person name="van Vuuren H.J."/>
            <person name="Jones S.J."/>
            <person name="Pretorius I.S."/>
            <person name="Schmidt S.A."/>
            <person name="Borneman A.R."/>
        </authorList>
    </citation>
    <scope>NUCLEOTIDE SEQUENCE [LARGE SCALE GENOMIC DNA]</scope>
    <source>
        <strain evidence="2">cv. Chardonnay</strain>
        <tissue evidence="1">Leaf</tissue>
    </source>
</reference>
<name>A0A438J8S9_VITVI</name>
<organism evidence="1 2">
    <name type="scientific">Vitis vinifera</name>
    <name type="common">Grape</name>
    <dbReference type="NCBI Taxonomy" id="29760"/>
    <lineage>
        <taxon>Eukaryota</taxon>
        <taxon>Viridiplantae</taxon>
        <taxon>Streptophyta</taxon>
        <taxon>Embryophyta</taxon>
        <taxon>Tracheophyta</taxon>
        <taxon>Spermatophyta</taxon>
        <taxon>Magnoliopsida</taxon>
        <taxon>eudicotyledons</taxon>
        <taxon>Gunneridae</taxon>
        <taxon>Pentapetalae</taxon>
        <taxon>rosids</taxon>
        <taxon>Vitales</taxon>
        <taxon>Vitaceae</taxon>
        <taxon>Viteae</taxon>
        <taxon>Vitis</taxon>
    </lineage>
</organism>
<protein>
    <submittedName>
        <fullName evidence="1">Uncharacterized protein</fullName>
    </submittedName>
</protein>